<comment type="caution">
    <text evidence="2">The sequence shown here is derived from an EMBL/GenBank/DDBJ whole genome shotgun (WGS) entry which is preliminary data.</text>
</comment>
<accession>A0ABR3W3W8</accession>
<feature type="compositionally biased region" description="Polar residues" evidence="1">
    <location>
        <begin position="1"/>
        <end position="19"/>
    </location>
</feature>
<organism evidence="2 3">
    <name type="scientific">Phialemonium thermophilum</name>
    <dbReference type="NCBI Taxonomy" id="223376"/>
    <lineage>
        <taxon>Eukaryota</taxon>
        <taxon>Fungi</taxon>
        <taxon>Dikarya</taxon>
        <taxon>Ascomycota</taxon>
        <taxon>Pezizomycotina</taxon>
        <taxon>Sordariomycetes</taxon>
        <taxon>Sordariomycetidae</taxon>
        <taxon>Cephalothecales</taxon>
        <taxon>Cephalothecaceae</taxon>
        <taxon>Phialemonium</taxon>
    </lineage>
</organism>
<evidence type="ECO:0000256" key="1">
    <source>
        <dbReference type="SAM" id="MobiDB-lite"/>
    </source>
</evidence>
<evidence type="ECO:0000313" key="3">
    <source>
        <dbReference type="Proteomes" id="UP001586593"/>
    </source>
</evidence>
<sequence>MTLESSRQDQTYTYIQASSKGRGFSRPKGSSQPLARHAKLIAPPCGERLRIVSTISDDFFEALWRHYRLLPEVHSHYFHWA</sequence>
<feature type="region of interest" description="Disordered" evidence="1">
    <location>
        <begin position="1"/>
        <end position="36"/>
    </location>
</feature>
<reference evidence="2 3" key="1">
    <citation type="journal article" date="2024" name="Commun. Biol.">
        <title>Comparative genomic analysis of thermophilic fungi reveals convergent evolutionary adaptations and gene losses.</title>
        <authorList>
            <person name="Steindorff A.S."/>
            <person name="Aguilar-Pontes M.V."/>
            <person name="Robinson A.J."/>
            <person name="Andreopoulos B."/>
            <person name="LaButti K."/>
            <person name="Kuo A."/>
            <person name="Mondo S."/>
            <person name="Riley R."/>
            <person name="Otillar R."/>
            <person name="Haridas S."/>
            <person name="Lipzen A."/>
            <person name="Grimwood J."/>
            <person name="Schmutz J."/>
            <person name="Clum A."/>
            <person name="Reid I.D."/>
            <person name="Moisan M.C."/>
            <person name="Butler G."/>
            <person name="Nguyen T.T.M."/>
            <person name="Dewar K."/>
            <person name="Conant G."/>
            <person name="Drula E."/>
            <person name="Henrissat B."/>
            <person name="Hansel C."/>
            <person name="Singer S."/>
            <person name="Hutchinson M.I."/>
            <person name="de Vries R.P."/>
            <person name="Natvig D.O."/>
            <person name="Powell A.J."/>
            <person name="Tsang A."/>
            <person name="Grigoriev I.V."/>
        </authorList>
    </citation>
    <scope>NUCLEOTIDE SEQUENCE [LARGE SCALE GENOMIC DNA]</scope>
    <source>
        <strain evidence="2 3">ATCC 24622</strain>
    </source>
</reference>
<evidence type="ECO:0000313" key="2">
    <source>
        <dbReference type="EMBL" id="KAL1852492.1"/>
    </source>
</evidence>
<gene>
    <name evidence="2" type="ORF">VTK73DRAFT_9187</name>
</gene>
<name>A0ABR3W3W8_9PEZI</name>
<proteinExistence type="predicted"/>
<protein>
    <submittedName>
        <fullName evidence="2">Uncharacterized protein</fullName>
    </submittedName>
</protein>
<dbReference type="Proteomes" id="UP001586593">
    <property type="component" value="Unassembled WGS sequence"/>
</dbReference>
<dbReference type="EMBL" id="JAZHXJ010000738">
    <property type="protein sequence ID" value="KAL1852492.1"/>
    <property type="molecule type" value="Genomic_DNA"/>
</dbReference>
<keyword evidence="3" id="KW-1185">Reference proteome</keyword>